<evidence type="ECO:0000313" key="3">
    <source>
        <dbReference type="EMBL" id="GMS95681.1"/>
    </source>
</evidence>
<evidence type="ECO:0000259" key="2">
    <source>
        <dbReference type="PROSITE" id="PS50076"/>
    </source>
</evidence>
<dbReference type="PANTHER" id="PTHR44500">
    <property type="entry name" value="DNAJ HOMOLOG SUBFAMILY C MEMBER 12"/>
    <property type="match status" value="1"/>
</dbReference>
<dbReference type="GO" id="GO:0005737">
    <property type="term" value="C:cytoplasm"/>
    <property type="evidence" value="ECO:0007669"/>
    <property type="project" value="TreeGrafter"/>
</dbReference>
<name>A0AAV5TMX0_9BILA</name>
<dbReference type="SMART" id="SM00271">
    <property type="entry name" value="DnaJ"/>
    <property type="match status" value="1"/>
</dbReference>
<dbReference type="InterPro" id="IPR001623">
    <property type="entry name" value="DnaJ_domain"/>
</dbReference>
<comment type="caution">
    <text evidence="3">The sequence shown here is derived from an EMBL/GenBank/DDBJ whole genome shotgun (WGS) entry which is preliminary data.</text>
</comment>
<protein>
    <recommendedName>
        <fullName evidence="2">J domain-containing protein</fullName>
    </recommendedName>
</protein>
<accession>A0AAV5TMX0</accession>
<dbReference type="PANTHER" id="PTHR44500:SF1">
    <property type="entry name" value="DNAJ HOMOLOG SUBFAMILY C MEMBER 12"/>
    <property type="match status" value="1"/>
</dbReference>
<evidence type="ECO:0000313" key="4">
    <source>
        <dbReference type="Proteomes" id="UP001432027"/>
    </source>
</evidence>
<gene>
    <name evidence="3" type="ORF">PENTCL1PPCAC_17856</name>
</gene>
<dbReference type="SUPFAM" id="SSF46565">
    <property type="entry name" value="Chaperone J-domain"/>
    <property type="match status" value="1"/>
</dbReference>
<dbReference type="AlphaFoldDB" id="A0AAV5TMX0"/>
<keyword evidence="1" id="KW-0143">Chaperone</keyword>
<feature type="domain" description="J" evidence="2">
    <location>
        <begin position="11"/>
        <end position="75"/>
    </location>
</feature>
<proteinExistence type="predicted"/>
<dbReference type="InterPro" id="IPR029827">
    <property type="entry name" value="JDP1-like"/>
</dbReference>
<organism evidence="3 4">
    <name type="scientific">Pristionchus entomophagus</name>
    <dbReference type="NCBI Taxonomy" id="358040"/>
    <lineage>
        <taxon>Eukaryota</taxon>
        <taxon>Metazoa</taxon>
        <taxon>Ecdysozoa</taxon>
        <taxon>Nematoda</taxon>
        <taxon>Chromadorea</taxon>
        <taxon>Rhabditida</taxon>
        <taxon>Rhabditina</taxon>
        <taxon>Diplogasteromorpha</taxon>
        <taxon>Diplogasteroidea</taxon>
        <taxon>Neodiplogasteridae</taxon>
        <taxon>Pristionchus</taxon>
    </lineage>
</organism>
<dbReference type="Gene3D" id="1.10.287.110">
    <property type="entry name" value="DnaJ domain"/>
    <property type="match status" value="1"/>
</dbReference>
<dbReference type="PROSITE" id="PS50076">
    <property type="entry name" value="DNAJ_2"/>
    <property type="match status" value="1"/>
</dbReference>
<evidence type="ECO:0000256" key="1">
    <source>
        <dbReference type="ARBA" id="ARBA00023186"/>
    </source>
</evidence>
<keyword evidence="4" id="KW-1185">Reference proteome</keyword>
<dbReference type="PRINTS" id="PR00625">
    <property type="entry name" value="JDOMAIN"/>
</dbReference>
<dbReference type="CDD" id="cd06257">
    <property type="entry name" value="DnaJ"/>
    <property type="match status" value="1"/>
</dbReference>
<sequence>MDFGLEEKRGELYEVIGCSESSSKEQIITEYRLRAREMHPDKTGEKHDKIAFLKIQEAMSVLGDEVRRSRYNEWLHSPLPISFDQFEKNISAVKQSTHWATAPSIPMIHSTNINENNAVVMENWSKNRYQSDSAAKFRNYEL</sequence>
<dbReference type="EMBL" id="BTSX01000004">
    <property type="protein sequence ID" value="GMS95681.1"/>
    <property type="molecule type" value="Genomic_DNA"/>
</dbReference>
<dbReference type="Proteomes" id="UP001432027">
    <property type="component" value="Unassembled WGS sequence"/>
</dbReference>
<reference evidence="3" key="1">
    <citation type="submission" date="2023-10" db="EMBL/GenBank/DDBJ databases">
        <title>Genome assembly of Pristionchus species.</title>
        <authorList>
            <person name="Yoshida K."/>
            <person name="Sommer R.J."/>
        </authorList>
    </citation>
    <scope>NUCLEOTIDE SEQUENCE</scope>
    <source>
        <strain evidence="3">RS0144</strain>
    </source>
</reference>
<dbReference type="InterPro" id="IPR036869">
    <property type="entry name" value="J_dom_sf"/>
</dbReference>
<dbReference type="Pfam" id="PF00226">
    <property type="entry name" value="DnaJ"/>
    <property type="match status" value="1"/>
</dbReference>